<dbReference type="GO" id="GO:0004222">
    <property type="term" value="F:metalloendopeptidase activity"/>
    <property type="evidence" value="ECO:0007669"/>
    <property type="project" value="InterPro"/>
</dbReference>
<dbReference type="Gene3D" id="1.10.1380.10">
    <property type="entry name" value="Neutral endopeptidase , domain2"/>
    <property type="match status" value="1"/>
</dbReference>
<dbReference type="PANTHER" id="PTHR11733:SF167">
    <property type="entry name" value="FI17812P1-RELATED"/>
    <property type="match status" value="1"/>
</dbReference>
<dbReference type="InterPro" id="IPR008753">
    <property type="entry name" value="Peptidase_M13_N"/>
</dbReference>
<feature type="domain" description="Peptidase M13 N-terminal" evidence="9">
    <location>
        <begin position="40"/>
        <end position="468"/>
    </location>
</feature>
<dbReference type="GO" id="GO:0046872">
    <property type="term" value="F:metal ion binding"/>
    <property type="evidence" value="ECO:0007669"/>
    <property type="project" value="UniProtKB-KW"/>
</dbReference>
<dbReference type="PANTHER" id="PTHR11733">
    <property type="entry name" value="ZINC METALLOPROTEASE FAMILY M13 NEPRILYSIN-RELATED"/>
    <property type="match status" value="1"/>
</dbReference>
<protein>
    <submittedName>
        <fullName evidence="10">Uncharacterized protein</fullName>
    </submittedName>
</protein>
<evidence type="ECO:0000256" key="3">
    <source>
        <dbReference type="ARBA" id="ARBA00022670"/>
    </source>
</evidence>
<evidence type="ECO:0000256" key="2">
    <source>
        <dbReference type="ARBA" id="ARBA00007357"/>
    </source>
</evidence>
<dbReference type="CDD" id="cd08662">
    <property type="entry name" value="M13"/>
    <property type="match status" value="1"/>
</dbReference>
<dbReference type="PRINTS" id="PR00786">
    <property type="entry name" value="NEPRILYSIN"/>
</dbReference>
<dbReference type="Proteomes" id="UP001209540">
    <property type="component" value="Unassembled WGS sequence"/>
</dbReference>
<evidence type="ECO:0000313" key="11">
    <source>
        <dbReference type="Proteomes" id="UP001209540"/>
    </source>
</evidence>
<comment type="cofactor">
    <cofactor evidence="1">
        <name>Zn(2+)</name>
        <dbReference type="ChEBI" id="CHEBI:29105"/>
    </cofactor>
</comment>
<evidence type="ECO:0000313" key="10">
    <source>
        <dbReference type="EMBL" id="KAI9262189.1"/>
    </source>
</evidence>
<name>A0AAD5PDV8_9FUNG</name>
<keyword evidence="6" id="KW-0862">Zinc</keyword>
<accession>A0AAD5PDV8</accession>
<dbReference type="InterPro" id="IPR000718">
    <property type="entry name" value="Peptidase_M13"/>
</dbReference>
<dbReference type="GO" id="GO:0005886">
    <property type="term" value="C:plasma membrane"/>
    <property type="evidence" value="ECO:0007669"/>
    <property type="project" value="TreeGrafter"/>
</dbReference>
<keyword evidence="7" id="KW-0482">Metalloprotease</keyword>
<proteinExistence type="inferred from homology"/>
<evidence type="ECO:0000259" key="8">
    <source>
        <dbReference type="Pfam" id="PF01431"/>
    </source>
</evidence>
<dbReference type="PROSITE" id="PS51885">
    <property type="entry name" value="NEPRILYSIN"/>
    <property type="match status" value="1"/>
</dbReference>
<keyword evidence="11" id="KW-1185">Reference proteome</keyword>
<evidence type="ECO:0000256" key="7">
    <source>
        <dbReference type="ARBA" id="ARBA00023049"/>
    </source>
</evidence>
<comment type="similarity">
    <text evidence="2">Belongs to the peptidase M13 family.</text>
</comment>
<evidence type="ECO:0000259" key="9">
    <source>
        <dbReference type="Pfam" id="PF05649"/>
    </source>
</evidence>
<reference evidence="10" key="1">
    <citation type="journal article" date="2022" name="IScience">
        <title>Evolution of zygomycete secretomes and the origins of terrestrial fungal ecologies.</title>
        <authorList>
            <person name="Chang Y."/>
            <person name="Wang Y."/>
            <person name="Mondo S."/>
            <person name="Ahrendt S."/>
            <person name="Andreopoulos W."/>
            <person name="Barry K."/>
            <person name="Beard J."/>
            <person name="Benny G.L."/>
            <person name="Blankenship S."/>
            <person name="Bonito G."/>
            <person name="Cuomo C."/>
            <person name="Desiro A."/>
            <person name="Gervers K.A."/>
            <person name="Hundley H."/>
            <person name="Kuo A."/>
            <person name="LaButti K."/>
            <person name="Lang B.F."/>
            <person name="Lipzen A."/>
            <person name="O'Donnell K."/>
            <person name="Pangilinan J."/>
            <person name="Reynolds N."/>
            <person name="Sandor L."/>
            <person name="Smith M.E."/>
            <person name="Tsang A."/>
            <person name="Grigoriev I.V."/>
            <person name="Stajich J.E."/>
            <person name="Spatafora J.W."/>
        </authorList>
    </citation>
    <scope>NUCLEOTIDE SEQUENCE</scope>
    <source>
        <strain evidence="10">RSA 2281</strain>
    </source>
</reference>
<organism evidence="10 11">
    <name type="scientific">Phascolomyces articulosus</name>
    <dbReference type="NCBI Taxonomy" id="60185"/>
    <lineage>
        <taxon>Eukaryota</taxon>
        <taxon>Fungi</taxon>
        <taxon>Fungi incertae sedis</taxon>
        <taxon>Mucoromycota</taxon>
        <taxon>Mucoromycotina</taxon>
        <taxon>Mucoromycetes</taxon>
        <taxon>Mucorales</taxon>
        <taxon>Lichtheimiaceae</taxon>
        <taxon>Phascolomyces</taxon>
    </lineage>
</organism>
<dbReference type="InterPro" id="IPR018497">
    <property type="entry name" value="Peptidase_M13_C"/>
</dbReference>
<gene>
    <name evidence="10" type="ORF">BDA99DRAFT_438748</name>
</gene>
<keyword evidence="4" id="KW-0479">Metal-binding</keyword>
<dbReference type="EMBL" id="JAIXMP010000014">
    <property type="protein sequence ID" value="KAI9262189.1"/>
    <property type="molecule type" value="Genomic_DNA"/>
</dbReference>
<comment type="caution">
    <text evidence="10">The sequence shown here is derived from an EMBL/GenBank/DDBJ whole genome shotgun (WGS) entry which is preliminary data.</text>
</comment>
<sequence length="739" mass="84062">MFGVLASANSVPPIEPECQTPTCMQSAKLIKEYIDFNADPCDDFYQYSFTGTWQTIMDENNEVLRTTYEGTFDDFIGNIDLDTLSDFHVSDQEQIDRQNFEKIQSYYKQCMDVNAIDAQGSAPVLPLISKVLGPLSEKFDPETLTTAVIEMTMQSVRTLFNTVVEQDDMQPEVYAFKLMQPDLSIPKEYYSNPDALKIYRESLVNLLNVVFGTAADDDTPEMANVRSQKLQEANLKPLSNEEISATVDRFIETEKYISSLSQDLGELHNPIKFYKRISVTEIQEKYPFINWERFFKSLTDGATPIPDYVVFSFAKYFDNINAWLSSAFTPSGKTPSSSPSLTTPQSQIQSLKDFFMIKIIIRWVYALDSKTREAWQPMKVFSLMGSHEEPPRNELCIKYAGDAMGMLQGRYYTMRKFGGEKERTGLKSMIKDIQDTLFEIVKGTKWFDQPTIDAALEKANKIVIEAAYSIDSPDERDPQNLQKYYEPLTISKASFLETETSATAWKINNKAKEKIGHPVSADVWRMNPSMTNAFYDGMTNRIVILAGLSNAPLYVPDNPIYLKYSSLGYVIAHELTHAFDSNGRYRDSNGKLFQWWSPETAKYYDELAQCFIKQFGNFTFMGPDNKEMHLNGQLTLSENIADTGGLVAAYKAFNKLWNGHGKLPGLDLSPEELFFVNFGMTWCSRRQPESALASAYTNGHSLEKFRINGPLQNFPQFAKTFQCPIGSPMNPEKKCSLWT</sequence>
<dbReference type="InterPro" id="IPR024079">
    <property type="entry name" value="MetalloPept_cat_dom_sf"/>
</dbReference>
<dbReference type="AlphaFoldDB" id="A0AAD5PDV8"/>
<dbReference type="InterPro" id="IPR042089">
    <property type="entry name" value="Peptidase_M13_dom_2"/>
</dbReference>
<evidence type="ECO:0000256" key="1">
    <source>
        <dbReference type="ARBA" id="ARBA00001947"/>
    </source>
</evidence>
<dbReference type="SUPFAM" id="SSF55486">
    <property type="entry name" value="Metalloproteases ('zincins'), catalytic domain"/>
    <property type="match status" value="1"/>
</dbReference>
<keyword evidence="5" id="KW-0378">Hydrolase</keyword>
<feature type="domain" description="Peptidase M13 C-terminal" evidence="8">
    <location>
        <begin position="532"/>
        <end position="737"/>
    </location>
</feature>
<evidence type="ECO:0000256" key="4">
    <source>
        <dbReference type="ARBA" id="ARBA00022723"/>
    </source>
</evidence>
<dbReference type="GO" id="GO:0016485">
    <property type="term" value="P:protein processing"/>
    <property type="evidence" value="ECO:0007669"/>
    <property type="project" value="TreeGrafter"/>
</dbReference>
<reference evidence="10" key="2">
    <citation type="submission" date="2023-02" db="EMBL/GenBank/DDBJ databases">
        <authorList>
            <consortium name="DOE Joint Genome Institute"/>
            <person name="Mondo S.J."/>
            <person name="Chang Y."/>
            <person name="Wang Y."/>
            <person name="Ahrendt S."/>
            <person name="Andreopoulos W."/>
            <person name="Barry K."/>
            <person name="Beard J."/>
            <person name="Benny G.L."/>
            <person name="Blankenship S."/>
            <person name="Bonito G."/>
            <person name="Cuomo C."/>
            <person name="Desiro A."/>
            <person name="Gervers K.A."/>
            <person name="Hundley H."/>
            <person name="Kuo A."/>
            <person name="LaButti K."/>
            <person name="Lang B.F."/>
            <person name="Lipzen A."/>
            <person name="O'Donnell K."/>
            <person name="Pangilinan J."/>
            <person name="Reynolds N."/>
            <person name="Sandor L."/>
            <person name="Smith M.W."/>
            <person name="Tsang A."/>
            <person name="Grigoriev I.V."/>
            <person name="Stajich J.E."/>
            <person name="Spatafora J.W."/>
        </authorList>
    </citation>
    <scope>NUCLEOTIDE SEQUENCE</scope>
    <source>
        <strain evidence="10">RSA 2281</strain>
    </source>
</reference>
<dbReference type="Gene3D" id="3.40.390.10">
    <property type="entry name" value="Collagenase (Catalytic Domain)"/>
    <property type="match status" value="1"/>
</dbReference>
<evidence type="ECO:0000256" key="6">
    <source>
        <dbReference type="ARBA" id="ARBA00022833"/>
    </source>
</evidence>
<dbReference type="Pfam" id="PF01431">
    <property type="entry name" value="Peptidase_M13"/>
    <property type="match status" value="1"/>
</dbReference>
<dbReference type="Pfam" id="PF05649">
    <property type="entry name" value="Peptidase_M13_N"/>
    <property type="match status" value="1"/>
</dbReference>
<evidence type="ECO:0000256" key="5">
    <source>
        <dbReference type="ARBA" id="ARBA00022801"/>
    </source>
</evidence>
<keyword evidence="3" id="KW-0645">Protease</keyword>